<dbReference type="Gene3D" id="3.40.50.11310">
    <property type="entry name" value="Bacterial phosphonate metabolism protein PhnH"/>
    <property type="match status" value="1"/>
</dbReference>
<accession>A0A379AEA5</accession>
<sequence>MTLLASFNHPVADAQRAFRRILKAMSEPGVMVSLPLQQGWGALSPAATALLLTLVDQESPVWLDAKIDNEQLRNNLRFHTGAPITTQQDAPFALSHAAAQPDPTQFAAGDNMSPEKKHHADYRSAVTEWRPDAAPLRPWPARNPGHRATAAGKRAGISAHPSASVSTGRGSDLHLWRSDHGRAAHHRCGGVLMYVAVKGGEKAITNAHQLQADLRRGDRAVAELGCDQVAQQLGLAVDRVMTEGGIYDPELAALAIKQASGDLVEAIFLLRAYRTTLPRLAESTPLATGAMRIERRISGGL</sequence>
<feature type="region of interest" description="Disordered" evidence="1">
    <location>
        <begin position="133"/>
        <end position="170"/>
    </location>
</feature>
<gene>
    <name evidence="2" type="primary">phnH</name>
    <name evidence="2" type="ORF">NCTC9381_02078</name>
</gene>
<dbReference type="Pfam" id="PF05861">
    <property type="entry name" value="PhnI"/>
    <property type="match status" value="1"/>
</dbReference>
<dbReference type="InterPro" id="IPR008773">
    <property type="entry name" value="PhnI"/>
</dbReference>
<reference evidence="2 3" key="1">
    <citation type="submission" date="2018-06" db="EMBL/GenBank/DDBJ databases">
        <authorList>
            <consortium name="Pathogen Informatics"/>
            <person name="Doyle S."/>
        </authorList>
    </citation>
    <scope>NUCLEOTIDE SEQUENCE [LARGE SCALE GENOMIC DNA]</scope>
    <source>
        <strain evidence="2 3">NCTC9381</strain>
    </source>
</reference>
<organism evidence="2 3">
    <name type="scientific">Enterobacter agglomerans</name>
    <name type="common">Erwinia herbicola</name>
    <name type="synonym">Pantoea agglomerans</name>
    <dbReference type="NCBI Taxonomy" id="549"/>
    <lineage>
        <taxon>Bacteria</taxon>
        <taxon>Pseudomonadati</taxon>
        <taxon>Pseudomonadota</taxon>
        <taxon>Gammaproteobacteria</taxon>
        <taxon>Enterobacterales</taxon>
        <taxon>Erwiniaceae</taxon>
        <taxon>Pantoea</taxon>
        <taxon>Pantoea agglomerans group</taxon>
    </lineage>
</organism>
<dbReference type="GO" id="GO:0019634">
    <property type="term" value="P:organic phosphonate metabolic process"/>
    <property type="evidence" value="ECO:0007669"/>
    <property type="project" value="InterPro"/>
</dbReference>
<proteinExistence type="predicted"/>
<evidence type="ECO:0000313" key="2">
    <source>
        <dbReference type="EMBL" id="SUB16176.1"/>
    </source>
</evidence>
<dbReference type="GO" id="GO:0016829">
    <property type="term" value="F:lyase activity"/>
    <property type="evidence" value="ECO:0007669"/>
    <property type="project" value="UniProtKB-KW"/>
</dbReference>
<name>A0A379AEA5_ENTAG</name>
<dbReference type="STRING" id="549.BEE12_19225"/>
<dbReference type="Proteomes" id="UP000254640">
    <property type="component" value="Unassembled WGS sequence"/>
</dbReference>
<evidence type="ECO:0000256" key="1">
    <source>
        <dbReference type="SAM" id="MobiDB-lite"/>
    </source>
</evidence>
<dbReference type="EMBL" id="UGSO01000001">
    <property type="protein sequence ID" value="SUB16176.1"/>
    <property type="molecule type" value="Genomic_DNA"/>
</dbReference>
<evidence type="ECO:0000313" key="3">
    <source>
        <dbReference type="Proteomes" id="UP000254640"/>
    </source>
</evidence>
<protein>
    <submittedName>
        <fullName evidence="2">Carbon-phosphorus lyase complex subunit</fullName>
    </submittedName>
</protein>
<dbReference type="AlphaFoldDB" id="A0A379AEA5"/>
<dbReference type="InterPro" id="IPR038058">
    <property type="entry name" value="PhnH-like_sp"/>
</dbReference>
<dbReference type="InterPro" id="IPR008772">
    <property type="entry name" value="Phosphonate_metab_PhnH"/>
</dbReference>
<dbReference type="SUPFAM" id="SSF159709">
    <property type="entry name" value="PhnH-like"/>
    <property type="match status" value="1"/>
</dbReference>
<keyword evidence="2" id="KW-0456">Lyase</keyword>
<keyword evidence="3" id="KW-1185">Reference proteome</keyword>
<dbReference type="Pfam" id="PF05845">
    <property type="entry name" value="PhnH"/>
    <property type="match status" value="1"/>
</dbReference>